<reference evidence="2 3" key="1">
    <citation type="submission" date="2015-09" db="EMBL/GenBank/DDBJ databases">
        <title>Draft genome of the parasitic nematode Teladorsagia circumcincta isolate WARC Sus (inbred).</title>
        <authorList>
            <person name="Mitreva M."/>
        </authorList>
    </citation>
    <scope>NUCLEOTIDE SEQUENCE [LARGE SCALE GENOMIC DNA]</scope>
    <source>
        <strain evidence="2 3">S</strain>
    </source>
</reference>
<evidence type="ECO:0000313" key="3">
    <source>
        <dbReference type="Proteomes" id="UP000230423"/>
    </source>
</evidence>
<dbReference type="Proteomes" id="UP000230423">
    <property type="component" value="Unassembled WGS sequence"/>
</dbReference>
<keyword evidence="3" id="KW-1185">Reference proteome</keyword>
<gene>
    <name evidence="2" type="ORF">TELCIR_04432</name>
</gene>
<evidence type="ECO:0000313" key="2">
    <source>
        <dbReference type="EMBL" id="PIO73598.1"/>
    </source>
</evidence>
<sequence>MSYEELLERVGTQKHLLHFWNELSDDEKKSLAKQAISRGEVAAIVLAGGQASRLGSSAPKGTIPLGLGVAPCDSLLGIQACKIALLEKLAKEEFPEAKETAKIPWLVMTS</sequence>
<dbReference type="SUPFAM" id="SSF53448">
    <property type="entry name" value="Nucleotide-diphospho-sugar transferases"/>
    <property type="match status" value="1"/>
</dbReference>
<dbReference type="Gene3D" id="3.90.550.10">
    <property type="entry name" value="Spore Coat Polysaccharide Biosynthesis Protein SpsA, Chain A"/>
    <property type="match status" value="1"/>
</dbReference>
<evidence type="ECO:0000256" key="1">
    <source>
        <dbReference type="ARBA" id="ARBA00010401"/>
    </source>
</evidence>
<dbReference type="PANTHER" id="PTHR11952:SF2">
    <property type="entry name" value="LD24639P"/>
    <property type="match status" value="1"/>
</dbReference>
<dbReference type="OrthoDB" id="532420at2759"/>
<dbReference type="PANTHER" id="PTHR11952">
    <property type="entry name" value="UDP- GLUCOSE PYROPHOSPHORYLASE"/>
    <property type="match status" value="1"/>
</dbReference>
<name>A0A2G9UTL8_TELCI</name>
<comment type="similarity">
    <text evidence="1">Belongs to the UDPGP type 1 family.</text>
</comment>
<proteinExistence type="inferred from homology"/>
<accession>A0A2G9UTL8</accession>
<evidence type="ECO:0008006" key="4">
    <source>
        <dbReference type="Google" id="ProtNLM"/>
    </source>
</evidence>
<dbReference type="AlphaFoldDB" id="A0A2G9UTL8"/>
<dbReference type="InterPro" id="IPR039741">
    <property type="entry name" value="UDP-sugar_pyrophosphorylase"/>
</dbReference>
<protein>
    <recommendedName>
        <fullName evidence="4">UDP-N-acetylglucosamine pyrophosphorylase</fullName>
    </recommendedName>
</protein>
<dbReference type="InterPro" id="IPR029044">
    <property type="entry name" value="Nucleotide-diphossugar_trans"/>
</dbReference>
<dbReference type="EMBL" id="KZ345424">
    <property type="protein sequence ID" value="PIO73598.1"/>
    <property type="molecule type" value="Genomic_DNA"/>
</dbReference>
<organism evidence="2 3">
    <name type="scientific">Teladorsagia circumcincta</name>
    <name type="common">Brown stomach worm</name>
    <name type="synonym">Ostertagia circumcincta</name>
    <dbReference type="NCBI Taxonomy" id="45464"/>
    <lineage>
        <taxon>Eukaryota</taxon>
        <taxon>Metazoa</taxon>
        <taxon>Ecdysozoa</taxon>
        <taxon>Nematoda</taxon>
        <taxon>Chromadorea</taxon>
        <taxon>Rhabditida</taxon>
        <taxon>Rhabditina</taxon>
        <taxon>Rhabditomorpha</taxon>
        <taxon>Strongyloidea</taxon>
        <taxon>Trichostrongylidae</taxon>
        <taxon>Teladorsagia</taxon>
    </lineage>
</organism>